<dbReference type="HOGENOM" id="CLU_2430403_0_0_1"/>
<dbReference type="Proteomes" id="UP000002051">
    <property type="component" value="Chromosome 4"/>
</dbReference>
<dbReference type="EnsemblPlants" id="AES87480">
    <property type="protein sequence ID" value="AES87480"/>
    <property type="gene ID" value="MTR_4g028050"/>
</dbReference>
<name>G7JIA4_MEDTR</name>
<evidence type="ECO:0000313" key="3">
    <source>
        <dbReference type="Proteomes" id="UP000002051"/>
    </source>
</evidence>
<dbReference type="PaxDb" id="3880-AES87480"/>
<reference evidence="2" key="3">
    <citation type="submission" date="2015-04" db="UniProtKB">
        <authorList>
            <consortium name="EnsemblPlants"/>
        </authorList>
    </citation>
    <scope>IDENTIFICATION</scope>
    <source>
        <strain evidence="2">cv. Jemalong A17</strain>
    </source>
</reference>
<protein>
    <submittedName>
        <fullName evidence="1 2">Uncharacterized protein</fullName>
    </submittedName>
</protein>
<sequence length="91" mass="10559">MNKKQVSNKLRRVNHTKVVGERGLPDIVFARANWLGYVYDETHVDSFVQTQLPIEKHIEAALVEDGYARQSVLEKIDQIRGFLFYPEGRDN</sequence>
<gene>
    <name evidence="1" type="ordered locus">MTR_4g028050</name>
</gene>
<proteinExistence type="predicted"/>
<accession>G7JIA4</accession>
<evidence type="ECO:0000313" key="2">
    <source>
        <dbReference type="EnsemblPlants" id="AES87480"/>
    </source>
</evidence>
<keyword evidence="3" id="KW-1185">Reference proteome</keyword>
<evidence type="ECO:0000313" key="1">
    <source>
        <dbReference type="EMBL" id="AES87480.1"/>
    </source>
</evidence>
<organism evidence="1 3">
    <name type="scientific">Medicago truncatula</name>
    <name type="common">Barrel medic</name>
    <name type="synonym">Medicago tribuloides</name>
    <dbReference type="NCBI Taxonomy" id="3880"/>
    <lineage>
        <taxon>Eukaryota</taxon>
        <taxon>Viridiplantae</taxon>
        <taxon>Streptophyta</taxon>
        <taxon>Embryophyta</taxon>
        <taxon>Tracheophyta</taxon>
        <taxon>Spermatophyta</taxon>
        <taxon>Magnoliopsida</taxon>
        <taxon>eudicotyledons</taxon>
        <taxon>Gunneridae</taxon>
        <taxon>Pentapetalae</taxon>
        <taxon>rosids</taxon>
        <taxon>fabids</taxon>
        <taxon>Fabales</taxon>
        <taxon>Fabaceae</taxon>
        <taxon>Papilionoideae</taxon>
        <taxon>50 kb inversion clade</taxon>
        <taxon>NPAAA clade</taxon>
        <taxon>Hologalegina</taxon>
        <taxon>IRL clade</taxon>
        <taxon>Trifolieae</taxon>
        <taxon>Medicago</taxon>
    </lineage>
</organism>
<dbReference type="EMBL" id="CM001220">
    <property type="protein sequence ID" value="AES87480.1"/>
    <property type="molecule type" value="Genomic_DNA"/>
</dbReference>
<dbReference type="AlphaFoldDB" id="G7JIA4"/>
<reference evidence="1 3" key="1">
    <citation type="journal article" date="2011" name="Nature">
        <title>The Medicago genome provides insight into the evolution of rhizobial symbioses.</title>
        <authorList>
            <person name="Young N.D."/>
            <person name="Debelle F."/>
            <person name="Oldroyd G.E."/>
            <person name="Geurts R."/>
            <person name="Cannon S.B."/>
            <person name="Udvardi M.K."/>
            <person name="Benedito V.A."/>
            <person name="Mayer K.F."/>
            <person name="Gouzy J."/>
            <person name="Schoof H."/>
            <person name="Van de Peer Y."/>
            <person name="Proost S."/>
            <person name="Cook D.R."/>
            <person name="Meyers B.C."/>
            <person name="Spannagl M."/>
            <person name="Cheung F."/>
            <person name="De Mita S."/>
            <person name="Krishnakumar V."/>
            <person name="Gundlach H."/>
            <person name="Zhou S."/>
            <person name="Mudge J."/>
            <person name="Bharti A.K."/>
            <person name="Murray J.D."/>
            <person name="Naoumkina M.A."/>
            <person name="Rosen B."/>
            <person name="Silverstein K.A."/>
            <person name="Tang H."/>
            <person name="Rombauts S."/>
            <person name="Zhao P.X."/>
            <person name="Zhou P."/>
            <person name="Barbe V."/>
            <person name="Bardou P."/>
            <person name="Bechner M."/>
            <person name="Bellec A."/>
            <person name="Berger A."/>
            <person name="Berges H."/>
            <person name="Bidwell S."/>
            <person name="Bisseling T."/>
            <person name="Choisne N."/>
            <person name="Couloux A."/>
            <person name="Denny R."/>
            <person name="Deshpande S."/>
            <person name="Dai X."/>
            <person name="Doyle J.J."/>
            <person name="Dudez A.M."/>
            <person name="Farmer A.D."/>
            <person name="Fouteau S."/>
            <person name="Franken C."/>
            <person name="Gibelin C."/>
            <person name="Gish J."/>
            <person name="Goldstein S."/>
            <person name="Gonzalez A.J."/>
            <person name="Green P.J."/>
            <person name="Hallab A."/>
            <person name="Hartog M."/>
            <person name="Hua A."/>
            <person name="Humphray S.J."/>
            <person name="Jeong D.H."/>
            <person name="Jing Y."/>
            <person name="Jocker A."/>
            <person name="Kenton S.M."/>
            <person name="Kim D.J."/>
            <person name="Klee K."/>
            <person name="Lai H."/>
            <person name="Lang C."/>
            <person name="Lin S."/>
            <person name="Macmil S.L."/>
            <person name="Magdelenat G."/>
            <person name="Matthews L."/>
            <person name="McCorrison J."/>
            <person name="Monaghan E.L."/>
            <person name="Mun J.H."/>
            <person name="Najar F.Z."/>
            <person name="Nicholson C."/>
            <person name="Noirot C."/>
            <person name="O'Bleness M."/>
            <person name="Paule C.R."/>
            <person name="Poulain J."/>
            <person name="Prion F."/>
            <person name="Qin B."/>
            <person name="Qu C."/>
            <person name="Retzel E.F."/>
            <person name="Riddle C."/>
            <person name="Sallet E."/>
            <person name="Samain S."/>
            <person name="Samson N."/>
            <person name="Sanders I."/>
            <person name="Saurat O."/>
            <person name="Scarpelli C."/>
            <person name="Schiex T."/>
            <person name="Segurens B."/>
            <person name="Severin A.J."/>
            <person name="Sherrier D.J."/>
            <person name="Shi R."/>
            <person name="Sims S."/>
            <person name="Singer S.R."/>
            <person name="Sinharoy S."/>
            <person name="Sterck L."/>
            <person name="Viollet A."/>
            <person name="Wang B.B."/>
            <person name="Wang K."/>
            <person name="Wang M."/>
            <person name="Wang X."/>
            <person name="Warfsmann J."/>
            <person name="Weissenbach J."/>
            <person name="White D.D."/>
            <person name="White J.D."/>
            <person name="Wiley G.B."/>
            <person name="Wincker P."/>
            <person name="Xing Y."/>
            <person name="Yang L."/>
            <person name="Yao Z."/>
            <person name="Ying F."/>
            <person name="Zhai J."/>
            <person name="Zhou L."/>
            <person name="Zuber A."/>
            <person name="Denarie J."/>
            <person name="Dixon R.A."/>
            <person name="May G.D."/>
            <person name="Schwartz D.C."/>
            <person name="Rogers J."/>
            <person name="Quetier F."/>
            <person name="Town C.D."/>
            <person name="Roe B.A."/>
        </authorList>
    </citation>
    <scope>NUCLEOTIDE SEQUENCE [LARGE SCALE GENOMIC DNA]</scope>
    <source>
        <strain evidence="1">A17</strain>
        <strain evidence="2 3">cv. Jemalong A17</strain>
    </source>
</reference>
<reference evidence="1 3" key="2">
    <citation type="journal article" date="2014" name="BMC Genomics">
        <title>An improved genome release (version Mt4.0) for the model legume Medicago truncatula.</title>
        <authorList>
            <person name="Tang H."/>
            <person name="Krishnakumar V."/>
            <person name="Bidwell S."/>
            <person name="Rosen B."/>
            <person name="Chan A."/>
            <person name="Zhou S."/>
            <person name="Gentzbittel L."/>
            <person name="Childs K.L."/>
            <person name="Yandell M."/>
            <person name="Gundlach H."/>
            <person name="Mayer K.F."/>
            <person name="Schwartz D.C."/>
            <person name="Town C.D."/>
        </authorList>
    </citation>
    <scope>GENOME REANNOTATION</scope>
    <source>
        <strain evidence="2 3">cv. Jemalong A17</strain>
    </source>
</reference>